<protein>
    <submittedName>
        <fullName evidence="1">Uncharacterized protein</fullName>
    </submittedName>
</protein>
<evidence type="ECO:0000313" key="2">
    <source>
        <dbReference type="Proteomes" id="UP000230605"/>
    </source>
</evidence>
<name>A0A2G5HR61_CERBT</name>
<proteinExistence type="predicted"/>
<sequence length="165" mass="18565">MERTEMKHRATRKHSQSCSVWSCGNVSQRSSCEADSLSSCSPSDALLNGQAEQFRTSIDRTATNGGMVKGSFDGSKRLFSKLVCDIVTSPRVAPRQSHCPLRLQYHHISDTFLDLVARLMAYLIRLTTRLRWSVSERDLIPQLLRGSGFRCAEAFYLLVSIVRPL</sequence>
<dbReference type="Proteomes" id="UP000230605">
    <property type="component" value="Chromosome 6"/>
</dbReference>
<accession>A0A2G5HR61</accession>
<evidence type="ECO:0000313" key="1">
    <source>
        <dbReference type="EMBL" id="PIA95020.1"/>
    </source>
</evidence>
<reference evidence="1 2" key="1">
    <citation type="submission" date="2015-10" db="EMBL/GenBank/DDBJ databases">
        <title>The cercosporin biosynthetic gene cluster was horizontally transferred to several fungal lineages and shown to be expanded in Cercospora beticola based on microsynteny with recipient genomes.</title>
        <authorList>
            <person name="De Jonge R."/>
            <person name="Ebert M.K."/>
            <person name="Suttle J.C."/>
            <person name="Jurick Ii W.M."/>
            <person name="Secor G.A."/>
            <person name="Thomma B.P."/>
            <person name="Van De Peer Y."/>
            <person name="Bolton M.D."/>
        </authorList>
    </citation>
    <scope>NUCLEOTIDE SEQUENCE [LARGE SCALE GENOMIC DNA]</scope>
    <source>
        <strain evidence="1 2">09-40</strain>
    </source>
</reference>
<dbReference type="AlphaFoldDB" id="A0A2G5HR61"/>
<comment type="caution">
    <text evidence="1">The sequence shown here is derived from an EMBL/GenBank/DDBJ whole genome shotgun (WGS) entry which is preliminary data.</text>
</comment>
<gene>
    <name evidence="1" type="ORF">CB0940_08509</name>
</gene>
<organism evidence="1 2">
    <name type="scientific">Cercospora beticola</name>
    <name type="common">Sugarbeet leaf spot fungus</name>
    <dbReference type="NCBI Taxonomy" id="122368"/>
    <lineage>
        <taxon>Eukaryota</taxon>
        <taxon>Fungi</taxon>
        <taxon>Dikarya</taxon>
        <taxon>Ascomycota</taxon>
        <taxon>Pezizomycotina</taxon>
        <taxon>Dothideomycetes</taxon>
        <taxon>Dothideomycetidae</taxon>
        <taxon>Mycosphaerellales</taxon>
        <taxon>Mycosphaerellaceae</taxon>
        <taxon>Cercospora</taxon>
    </lineage>
</organism>
<dbReference type="EMBL" id="LKMD01000104">
    <property type="protein sequence ID" value="PIA95020.1"/>
    <property type="molecule type" value="Genomic_DNA"/>
</dbReference>